<gene>
    <name evidence="7" type="primary">ureE</name>
    <name evidence="7" type="ORF">HAPAU_40040</name>
</gene>
<comment type="subcellular location">
    <subcellularLocation>
        <location evidence="1">Cytoplasm</location>
    </subcellularLocation>
</comment>
<dbReference type="Pfam" id="PF02814">
    <property type="entry name" value="UreE_N"/>
    <property type="match status" value="1"/>
</dbReference>
<dbReference type="HAMAP" id="MF_00822">
    <property type="entry name" value="UreE"/>
    <property type="match status" value="1"/>
</dbReference>
<evidence type="ECO:0000313" key="7">
    <source>
        <dbReference type="EMBL" id="KYH23925.1"/>
    </source>
</evidence>
<evidence type="ECO:0000259" key="6">
    <source>
        <dbReference type="SMART" id="SM00988"/>
    </source>
</evidence>
<dbReference type="Pfam" id="PF05194">
    <property type="entry name" value="UreE_C"/>
    <property type="match status" value="1"/>
</dbReference>
<dbReference type="GO" id="GO:0005737">
    <property type="term" value="C:cytoplasm"/>
    <property type="evidence" value="ECO:0007669"/>
    <property type="project" value="UniProtKB-SubCell"/>
</dbReference>
<dbReference type="GO" id="GO:0019627">
    <property type="term" value="P:urea metabolic process"/>
    <property type="evidence" value="ECO:0007669"/>
    <property type="project" value="InterPro"/>
</dbReference>
<name>A0A151A8G4_9EURY</name>
<dbReference type="InterPro" id="IPR007864">
    <property type="entry name" value="UreE_C_dom"/>
</dbReference>
<evidence type="ECO:0000256" key="2">
    <source>
        <dbReference type="ARBA" id="ARBA00022490"/>
    </source>
</evidence>
<evidence type="ECO:0000256" key="4">
    <source>
        <dbReference type="ARBA" id="ARBA00023186"/>
    </source>
</evidence>
<evidence type="ECO:0000256" key="5">
    <source>
        <dbReference type="SAM" id="MobiDB-lite"/>
    </source>
</evidence>
<dbReference type="InterPro" id="IPR036118">
    <property type="entry name" value="UreE_N_sf"/>
</dbReference>
<dbReference type="GO" id="GO:0065003">
    <property type="term" value="P:protein-containing complex assembly"/>
    <property type="evidence" value="ECO:0007669"/>
    <property type="project" value="InterPro"/>
</dbReference>
<keyword evidence="4" id="KW-0143">Chaperone</keyword>
<evidence type="ECO:0000256" key="1">
    <source>
        <dbReference type="ARBA" id="ARBA00004496"/>
    </source>
</evidence>
<proteinExistence type="inferred from homology"/>
<accession>A0A151A8G4</accession>
<dbReference type="PATRIC" id="fig|1008153.3.peg.4287"/>
<protein>
    <submittedName>
        <fullName evidence="7">Urease accessory protein UreE</fullName>
    </submittedName>
</protein>
<reference evidence="7 8" key="1">
    <citation type="submission" date="2016-02" db="EMBL/GenBank/DDBJ databases">
        <title>Genome sequence of Halalkalicoccus paucihalophilus DSM 24557.</title>
        <authorList>
            <person name="Poehlein A."/>
            <person name="Daniel R."/>
        </authorList>
    </citation>
    <scope>NUCLEOTIDE SEQUENCE [LARGE SCALE GENOMIC DNA]</scope>
    <source>
        <strain evidence="7 8">DSM 24557</strain>
    </source>
</reference>
<keyword evidence="8" id="KW-1185">Reference proteome</keyword>
<dbReference type="InterPro" id="IPR004029">
    <property type="entry name" value="UreE_N"/>
</dbReference>
<dbReference type="Gene3D" id="2.60.260.20">
    <property type="entry name" value="Urease metallochaperone UreE, N-terminal domain"/>
    <property type="match status" value="1"/>
</dbReference>
<dbReference type="SUPFAM" id="SSF69287">
    <property type="entry name" value="Urease metallochaperone UreE, N-terminal domain"/>
    <property type="match status" value="1"/>
</dbReference>
<dbReference type="GO" id="GO:0006457">
    <property type="term" value="P:protein folding"/>
    <property type="evidence" value="ECO:0007669"/>
    <property type="project" value="InterPro"/>
</dbReference>
<feature type="region of interest" description="Disordered" evidence="5">
    <location>
        <begin position="154"/>
        <end position="184"/>
    </location>
</feature>
<keyword evidence="2" id="KW-0963">Cytoplasm</keyword>
<dbReference type="Proteomes" id="UP000075321">
    <property type="component" value="Unassembled WGS sequence"/>
</dbReference>
<dbReference type="InterPro" id="IPR012406">
    <property type="entry name" value="UreE"/>
</dbReference>
<feature type="domain" description="UreE urease accessory N-terminal" evidence="6">
    <location>
        <begin position="14"/>
        <end position="75"/>
    </location>
</feature>
<dbReference type="PIRSF" id="PIRSF036402">
    <property type="entry name" value="Ureas_acces_UreE"/>
    <property type="match status" value="1"/>
</dbReference>
<dbReference type="OrthoDB" id="241983at2157"/>
<dbReference type="EMBL" id="LTAZ01000017">
    <property type="protein sequence ID" value="KYH23925.1"/>
    <property type="molecule type" value="Genomic_DNA"/>
</dbReference>
<dbReference type="GO" id="GO:0016151">
    <property type="term" value="F:nickel cation binding"/>
    <property type="evidence" value="ECO:0007669"/>
    <property type="project" value="InterPro"/>
</dbReference>
<evidence type="ECO:0000313" key="8">
    <source>
        <dbReference type="Proteomes" id="UP000075321"/>
    </source>
</evidence>
<comment type="caution">
    <text evidence="7">The sequence shown here is derived from an EMBL/GenBank/DDBJ whole genome shotgun (WGS) entry which is preliminary data.</text>
</comment>
<evidence type="ECO:0000256" key="3">
    <source>
        <dbReference type="ARBA" id="ARBA00022596"/>
    </source>
</evidence>
<dbReference type="SMART" id="SM00988">
    <property type="entry name" value="UreE_N"/>
    <property type="match status" value="1"/>
</dbReference>
<sequence>MIVAREILGSVEEMAEQRQRHEEGGTLERITVSERERNRSRFKTELSDGTDLGVVLGDTDLEPGDVLVASDERMVVVEFDRREALVVSLPEISWKNALELGHHMGNQHWELAIRDDDLLVPVVGERRLMDRTLREDLPDGAEIGVELVDPELFDDANENHGADGSHAHGSTASHSHEHRHGKHG</sequence>
<dbReference type="RefSeq" id="WP_066385651.1">
    <property type="nucleotide sequence ID" value="NZ_LTAZ01000017.1"/>
</dbReference>
<dbReference type="AlphaFoldDB" id="A0A151A8G4"/>
<keyword evidence="3" id="KW-0533">Nickel</keyword>
<feature type="compositionally biased region" description="Basic and acidic residues" evidence="5">
    <location>
        <begin position="157"/>
        <end position="166"/>
    </location>
</feature>
<organism evidence="7 8">
    <name type="scientific">Halalkalicoccus paucihalophilus</name>
    <dbReference type="NCBI Taxonomy" id="1008153"/>
    <lineage>
        <taxon>Archaea</taxon>
        <taxon>Methanobacteriati</taxon>
        <taxon>Methanobacteriota</taxon>
        <taxon>Stenosarchaea group</taxon>
        <taxon>Halobacteria</taxon>
        <taxon>Halobacteriales</taxon>
        <taxon>Halococcaceae</taxon>
        <taxon>Halalkalicoccus</taxon>
    </lineage>
</organism>